<dbReference type="OrthoDB" id="10264655at2759"/>
<dbReference type="STRING" id="429701.A0A2G9G7H7"/>
<proteinExistence type="inferred from homology"/>
<keyword evidence="6" id="KW-0808">Transferase</keyword>
<keyword evidence="6" id="KW-0418">Kinase</keyword>
<dbReference type="GO" id="GO:0051301">
    <property type="term" value="P:cell division"/>
    <property type="evidence" value="ECO:0007669"/>
    <property type="project" value="UniProtKB-KW"/>
</dbReference>
<feature type="domain" description="Cyclin-like" evidence="5">
    <location>
        <begin position="320"/>
        <end position="403"/>
    </location>
</feature>
<dbReference type="InterPro" id="IPR006671">
    <property type="entry name" value="Cyclin_N"/>
</dbReference>
<evidence type="ECO:0000313" key="6">
    <source>
        <dbReference type="EMBL" id="PIN00910.1"/>
    </source>
</evidence>
<dbReference type="Gene3D" id="1.10.472.10">
    <property type="entry name" value="Cyclin-like"/>
    <property type="match status" value="2"/>
</dbReference>
<dbReference type="GO" id="GO:0006357">
    <property type="term" value="P:regulation of transcription by RNA polymerase II"/>
    <property type="evidence" value="ECO:0007669"/>
    <property type="project" value="InterPro"/>
</dbReference>
<protein>
    <submittedName>
        <fullName evidence="6">CDK9 kinase-activating protein cyclin T</fullName>
    </submittedName>
</protein>
<keyword evidence="2" id="KW-0131">Cell cycle</keyword>
<dbReference type="PANTHER" id="PTHR10026">
    <property type="entry name" value="CYCLIN"/>
    <property type="match status" value="1"/>
</dbReference>
<dbReference type="Proteomes" id="UP000231279">
    <property type="component" value="Unassembled WGS sequence"/>
</dbReference>
<keyword evidence="3" id="KW-0195">Cyclin</keyword>
<keyword evidence="1" id="KW-0132">Cell division</keyword>
<dbReference type="InterPro" id="IPR013763">
    <property type="entry name" value="Cyclin-like_dom"/>
</dbReference>
<organism evidence="6 7">
    <name type="scientific">Handroanthus impetiginosus</name>
    <dbReference type="NCBI Taxonomy" id="429701"/>
    <lineage>
        <taxon>Eukaryota</taxon>
        <taxon>Viridiplantae</taxon>
        <taxon>Streptophyta</taxon>
        <taxon>Embryophyta</taxon>
        <taxon>Tracheophyta</taxon>
        <taxon>Spermatophyta</taxon>
        <taxon>Magnoliopsida</taxon>
        <taxon>eudicotyledons</taxon>
        <taxon>Gunneridae</taxon>
        <taxon>Pentapetalae</taxon>
        <taxon>asterids</taxon>
        <taxon>lamiids</taxon>
        <taxon>Lamiales</taxon>
        <taxon>Bignoniaceae</taxon>
        <taxon>Crescentiina</taxon>
        <taxon>Tabebuia alliance</taxon>
        <taxon>Handroanthus</taxon>
    </lineage>
</organism>
<dbReference type="FunFam" id="1.10.472.10:FF:000212">
    <property type="entry name" value="Cyclin-T1-2"/>
    <property type="match status" value="1"/>
</dbReference>
<dbReference type="InterPro" id="IPR036915">
    <property type="entry name" value="Cyclin-like_sf"/>
</dbReference>
<accession>A0A2G9G7H7</accession>
<dbReference type="SUPFAM" id="SSF47954">
    <property type="entry name" value="Cyclin-like"/>
    <property type="match status" value="2"/>
</dbReference>
<feature type="compositionally biased region" description="Basic residues" evidence="4">
    <location>
        <begin position="1"/>
        <end position="13"/>
    </location>
</feature>
<evidence type="ECO:0000313" key="7">
    <source>
        <dbReference type="Proteomes" id="UP000231279"/>
    </source>
</evidence>
<evidence type="ECO:0000256" key="2">
    <source>
        <dbReference type="ARBA" id="ARBA00023306"/>
    </source>
</evidence>
<name>A0A2G9G7H7_9LAMI</name>
<comment type="caution">
    <text evidence="6">The sequence shown here is derived from an EMBL/GenBank/DDBJ whole genome shotgun (WGS) entry which is preliminary data.</text>
</comment>
<dbReference type="AlphaFoldDB" id="A0A2G9G7H7"/>
<feature type="domain" description="Cyclin-like" evidence="5">
    <location>
        <begin position="205"/>
        <end position="307"/>
    </location>
</feature>
<gene>
    <name evidence="6" type="ORF">CDL12_26586</name>
</gene>
<sequence>MSLARPHRPRGGHFRGDGRLSYGRNGSMGKRATGAATNYNWNYDGGPYNANFFIENHVSSCGFSQKSMLDGFNYDPGWHDVMPSSKRRKASDLTRQSTGRPYQQRLTYANGLENIADPWQHVPPQFFNAYSNPSVVYNNSSVVAATRSDNVSGYASTTSKRDRSKFEDDEEAVFMSRDEIEMCSPSRKDGIDLLQETHLRYSYCAFLQNLGVRLDLPQTTIGSAMVLCHRFFIRRSHASHDRFLIATAALFLASKSEEAPRPLNDVLKVSCEVFHKQDFTVLSYMLPFDWFEQYRERILDAEQLILTTLNFEISVQHPYESLTSTLQKLGFSRSVLVNLALSLVSEGLRSSLWLQFKPHQIAAGAAYLAAKFLNMNLASSHDVWREFHTPPSVLRDVAHQLMELF</sequence>
<reference evidence="7" key="1">
    <citation type="journal article" date="2018" name="Gigascience">
        <title>Genome assembly of the Pink Ipe (Handroanthus impetiginosus, Bignoniaceae), a highly valued, ecologically keystone Neotropical timber forest tree.</title>
        <authorList>
            <person name="Silva-Junior O.B."/>
            <person name="Grattapaglia D."/>
            <person name="Novaes E."/>
            <person name="Collevatti R.G."/>
        </authorList>
    </citation>
    <scope>NUCLEOTIDE SEQUENCE [LARGE SCALE GENOMIC DNA]</scope>
    <source>
        <strain evidence="7">cv. UFG-1</strain>
    </source>
</reference>
<dbReference type="GO" id="GO:0016538">
    <property type="term" value="F:cyclin-dependent protein serine/threonine kinase regulator activity"/>
    <property type="evidence" value="ECO:0007669"/>
    <property type="project" value="InterPro"/>
</dbReference>
<keyword evidence="7" id="KW-1185">Reference proteome</keyword>
<dbReference type="Pfam" id="PF00134">
    <property type="entry name" value="Cyclin_N"/>
    <property type="match status" value="1"/>
</dbReference>
<dbReference type="GO" id="GO:0016301">
    <property type="term" value="F:kinase activity"/>
    <property type="evidence" value="ECO:0007669"/>
    <property type="project" value="UniProtKB-KW"/>
</dbReference>
<comment type="similarity">
    <text evidence="3">Belongs to the cyclin family.</text>
</comment>
<dbReference type="InterPro" id="IPR043198">
    <property type="entry name" value="Cyclin/Ssn8"/>
</dbReference>
<evidence type="ECO:0000259" key="5">
    <source>
        <dbReference type="SMART" id="SM00385"/>
    </source>
</evidence>
<evidence type="ECO:0000256" key="3">
    <source>
        <dbReference type="RuleBase" id="RU000383"/>
    </source>
</evidence>
<feature type="region of interest" description="Disordered" evidence="4">
    <location>
        <begin position="1"/>
        <end position="26"/>
    </location>
</feature>
<evidence type="ECO:0000256" key="4">
    <source>
        <dbReference type="SAM" id="MobiDB-lite"/>
    </source>
</evidence>
<dbReference type="SMART" id="SM00385">
    <property type="entry name" value="CYCLIN"/>
    <property type="match status" value="2"/>
</dbReference>
<evidence type="ECO:0000256" key="1">
    <source>
        <dbReference type="ARBA" id="ARBA00022618"/>
    </source>
</evidence>
<dbReference type="EMBL" id="NKXS01006691">
    <property type="protein sequence ID" value="PIN00910.1"/>
    <property type="molecule type" value="Genomic_DNA"/>
</dbReference>